<gene>
    <name evidence="14 15" type="primary">crcB</name>
    <name evidence="14" type="synonym">fluC</name>
    <name evidence="15" type="ORF">SAMEA4384403_00944</name>
</gene>
<comment type="subcellular location">
    <subcellularLocation>
        <location evidence="1 14">Cell membrane</location>
        <topology evidence="1 14">Multi-pass membrane protein</topology>
    </subcellularLocation>
</comment>
<feature type="transmembrane region" description="Helical" evidence="14">
    <location>
        <begin position="64"/>
        <end position="87"/>
    </location>
</feature>
<evidence type="ECO:0000256" key="4">
    <source>
        <dbReference type="ARBA" id="ARBA00022692"/>
    </source>
</evidence>
<comment type="similarity">
    <text evidence="11 14">Belongs to the fluoride channel Fluc/FEX (TC 1.A.43) family.</text>
</comment>
<protein>
    <recommendedName>
        <fullName evidence="14">Fluoride-specific ion channel FluC</fullName>
    </recommendedName>
</protein>
<dbReference type="OrthoDB" id="9799631at2"/>
<evidence type="ECO:0000313" key="16">
    <source>
        <dbReference type="Proteomes" id="UP000242084"/>
    </source>
</evidence>
<evidence type="ECO:0000256" key="7">
    <source>
        <dbReference type="ARBA" id="ARBA00023053"/>
    </source>
</evidence>
<evidence type="ECO:0000256" key="9">
    <source>
        <dbReference type="ARBA" id="ARBA00023136"/>
    </source>
</evidence>
<evidence type="ECO:0000256" key="5">
    <source>
        <dbReference type="ARBA" id="ARBA00022723"/>
    </source>
</evidence>
<keyword evidence="10 14" id="KW-0407">Ion channel</keyword>
<feature type="binding site" evidence="14">
    <location>
        <position position="71"/>
    </location>
    <ligand>
        <name>Na(+)</name>
        <dbReference type="ChEBI" id="CHEBI:29101"/>
        <note>structural</note>
    </ligand>
</feature>
<dbReference type="GO" id="GO:0062054">
    <property type="term" value="F:fluoride channel activity"/>
    <property type="evidence" value="ECO:0007669"/>
    <property type="project" value="UniProtKB-UniRule"/>
</dbReference>
<dbReference type="GO" id="GO:0005886">
    <property type="term" value="C:plasma membrane"/>
    <property type="evidence" value="ECO:0007669"/>
    <property type="project" value="UniProtKB-SubCell"/>
</dbReference>
<keyword evidence="6 14" id="KW-1133">Transmembrane helix</keyword>
<dbReference type="HAMAP" id="MF_00454">
    <property type="entry name" value="FluC"/>
    <property type="match status" value="1"/>
</dbReference>
<keyword evidence="2 14" id="KW-0813">Transport</keyword>
<dbReference type="PANTHER" id="PTHR28259:SF16">
    <property type="entry name" value="FLUORIDE-SPECIFIC ION CHANNEL FLUC 2"/>
    <property type="match status" value="1"/>
</dbReference>
<dbReference type="InterPro" id="IPR003691">
    <property type="entry name" value="FluC"/>
</dbReference>
<evidence type="ECO:0000256" key="11">
    <source>
        <dbReference type="ARBA" id="ARBA00035120"/>
    </source>
</evidence>
<dbReference type="GO" id="GO:0046872">
    <property type="term" value="F:metal ion binding"/>
    <property type="evidence" value="ECO:0007669"/>
    <property type="project" value="UniProtKB-KW"/>
</dbReference>
<dbReference type="Pfam" id="PF02537">
    <property type="entry name" value="CRCB"/>
    <property type="match status" value="1"/>
</dbReference>
<dbReference type="Proteomes" id="UP000242084">
    <property type="component" value="Chromosome 1"/>
</dbReference>
<keyword evidence="9 14" id="KW-0472">Membrane</keyword>
<evidence type="ECO:0000256" key="12">
    <source>
        <dbReference type="ARBA" id="ARBA00035585"/>
    </source>
</evidence>
<evidence type="ECO:0000256" key="14">
    <source>
        <dbReference type="HAMAP-Rule" id="MF_00454"/>
    </source>
</evidence>
<evidence type="ECO:0000256" key="13">
    <source>
        <dbReference type="ARBA" id="ARBA00049940"/>
    </source>
</evidence>
<evidence type="ECO:0000313" key="15">
    <source>
        <dbReference type="EMBL" id="SNV63422.1"/>
    </source>
</evidence>
<keyword evidence="3 14" id="KW-1003">Cell membrane</keyword>
<evidence type="ECO:0000256" key="8">
    <source>
        <dbReference type="ARBA" id="ARBA00023065"/>
    </source>
</evidence>
<comment type="activity regulation">
    <text evidence="14">Na(+) is not transported, but it plays an essential structural role and its presence is essential for fluoride channel function.</text>
</comment>
<sequence length="121" mass="13561">MLYIAIFIGGAFGGGLRYLVSLTIMNSEFPYATFIVNIIGALLMGIFTTYFLTFFKSHPIIHKMITTGFLGALTTYSSMSLEVIHFIEHGQMILAIFYIMISMLFGIMFMAIGYKKGIKQS</sequence>
<keyword evidence="8 14" id="KW-0406">Ion transport</keyword>
<name>A0A239YX93_9STAP</name>
<dbReference type="EMBL" id="LT906462">
    <property type="protein sequence ID" value="SNV63422.1"/>
    <property type="molecule type" value="Genomic_DNA"/>
</dbReference>
<proteinExistence type="inferred from homology"/>
<reference evidence="15 16" key="1">
    <citation type="submission" date="2017-06" db="EMBL/GenBank/DDBJ databases">
        <authorList>
            <consortium name="Pathogen Informatics"/>
        </authorList>
    </citation>
    <scope>NUCLEOTIDE SEQUENCE [LARGE SCALE GENOMIC DNA]</scope>
    <source>
        <strain evidence="15 16">NCTC13839</strain>
    </source>
</reference>
<evidence type="ECO:0000256" key="6">
    <source>
        <dbReference type="ARBA" id="ARBA00022989"/>
    </source>
</evidence>
<keyword evidence="4 14" id="KW-0812">Transmembrane</keyword>
<dbReference type="GO" id="GO:0140114">
    <property type="term" value="P:cellular detoxification of fluoride"/>
    <property type="evidence" value="ECO:0007669"/>
    <property type="project" value="UniProtKB-UniRule"/>
</dbReference>
<keyword evidence="5 14" id="KW-0479">Metal-binding</keyword>
<organism evidence="15 16">
    <name type="scientific">Mammaliicoccus stepanovicii</name>
    <dbReference type="NCBI Taxonomy" id="643214"/>
    <lineage>
        <taxon>Bacteria</taxon>
        <taxon>Bacillati</taxon>
        <taxon>Bacillota</taxon>
        <taxon>Bacilli</taxon>
        <taxon>Bacillales</taxon>
        <taxon>Staphylococcaceae</taxon>
        <taxon>Mammaliicoccus</taxon>
    </lineage>
</organism>
<dbReference type="NCBIfam" id="TIGR00494">
    <property type="entry name" value="crcB"/>
    <property type="match status" value="1"/>
</dbReference>
<keyword evidence="16" id="KW-1185">Reference proteome</keyword>
<evidence type="ECO:0000256" key="3">
    <source>
        <dbReference type="ARBA" id="ARBA00022475"/>
    </source>
</evidence>
<dbReference type="AlphaFoldDB" id="A0A239YX93"/>
<feature type="transmembrane region" description="Helical" evidence="14">
    <location>
        <begin position="93"/>
        <end position="114"/>
    </location>
</feature>
<comment type="function">
    <text evidence="13 14">Fluoride-specific ion channel. Important for reducing fluoride concentration in the cell, thus reducing its toxicity.</text>
</comment>
<feature type="transmembrane region" description="Helical" evidence="14">
    <location>
        <begin position="29"/>
        <end position="52"/>
    </location>
</feature>
<evidence type="ECO:0000256" key="2">
    <source>
        <dbReference type="ARBA" id="ARBA00022448"/>
    </source>
</evidence>
<keyword evidence="7 14" id="KW-0915">Sodium</keyword>
<dbReference type="RefSeq" id="WP_095087279.1">
    <property type="nucleotide sequence ID" value="NZ_BMDM01000002.1"/>
</dbReference>
<accession>A0A239YX93</accession>
<evidence type="ECO:0000256" key="10">
    <source>
        <dbReference type="ARBA" id="ARBA00023303"/>
    </source>
</evidence>
<evidence type="ECO:0000256" key="1">
    <source>
        <dbReference type="ARBA" id="ARBA00004651"/>
    </source>
</evidence>
<dbReference type="PANTHER" id="PTHR28259">
    <property type="entry name" value="FLUORIDE EXPORT PROTEIN 1-RELATED"/>
    <property type="match status" value="1"/>
</dbReference>
<dbReference type="KEGG" id="sste:SAMEA4384403_0944"/>
<feature type="binding site" evidence="14">
    <location>
        <position position="74"/>
    </location>
    <ligand>
        <name>Na(+)</name>
        <dbReference type="ChEBI" id="CHEBI:29101"/>
        <note>structural</note>
    </ligand>
</feature>
<comment type="catalytic activity">
    <reaction evidence="12">
        <text>fluoride(in) = fluoride(out)</text>
        <dbReference type="Rhea" id="RHEA:76159"/>
        <dbReference type="ChEBI" id="CHEBI:17051"/>
    </reaction>
    <physiologicalReaction direction="left-to-right" evidence="12">
        <dbReference type="Rhea" id="RHEA:76160"/>
    </physiologicalReaction>
</comment>